<dbReference type="RefSeq" id="WP_035630944.1">
    <property type="nucleotide sequence ID" value="NZ_AVCS01000030.1"/>
</dbReference>
<evidence type="ECO:0000313" key="1">
    <source>
        <dbReference type="EMBL" id="KGO92608.1"/>
    </source>
</evidence>
<dbReference type="Proteomes" id="UP000030149">
    <property type="component" value="Unassembled WGS sequence"/>
</dbReference>
<dbReference type="STRING" id="1107311.Q767_15545"/>
<dbReference type="PATRIC" id="fig|1107311.5.peg.1634"/>
<protein>
    <recommendedName>
        <fullName evidence="3">DUF4844 domain-containing protein</fullName>
    </recommendedName>
</protein>
<proteinExistence type="predicted"/>
<dbReference type="eggNOG" id="ENOG50303NU">
    <property type="taxonomic scope" value="Bacteria"/>
</dbReference>
<keyword evidence="2" id="KW-1185">Reference proteome</keyword>
<dbReference type="PROSITE" id="PS51257">
    <property type="entry name" value="PROKAR_LIPOPROTEIN"/>
    <property type="match status" value="1"/>
</dbReference>
<dbReference type="EMBL" id="JRLZ01000025">
    <property type="protein sequence ID" value="KGO92608.1"/>
    <property type="molecule type" value="Genomic_DNA"/>
</dbReference>
<dbReference type="OrthoDB" id="6710549at2"/>
<name>A0A0A2MMA2_9FLAO</name>
<gene>
    <name evidence="1" type="ORF">Q767_15545</name>
</gene>
<organism evidence="1 2">
    <name type="scientific">Flavobacterium enshiense DK69</name>
    <dbReference type="NCBI Taxonomy" id="1107311"/>
    <lineage>
        <taxon>Bacteria</taxon>
        <taxon>Pseudomonadati</taxon>
        <taxon>Bacteroidota</taxon>
        <taxon>Flavobacteriia</taxon>
        <taxon>Flavobacteriales</taxon>
        <taxon>Flavobacteriaceae</taxon>
        <taxon>Flavobacterium</taxon>
    </lineage>
</organism>
<evidence type="ECO:0000313" key="2">
    <source>
        <dbReference type="Proteomes" id="UP000030149"/>
    </source>
</evidence>
<reference evidence="1 2" key="2">
    <citation type="journal article" date="2015" name="Stand. Genomic Sci.">
        <title>High quality draft genomic sequence of Flavobacterium enshiense DK69(T) and comparison among Flavobacterium genomes.</title>
        <authorList>
            <person name="Zeng Z."/>
            <person name="Chen C."/>
            <person name="Du H."/>
            <person name="Wang G."/>
            <person name="Li M."/>
        </authorList>
    </citation>
    <scope>NUCLEOTIDE SEQUENCE [LARGE SCALE GENOMIC DNA]</scope>
    <source>
        <strain evidence="1 2">DK69</strain>
    </source>
</reference>
<dbReference type="AlphaFoldDB" id="A0A0A2MMA2"/>
<dbReference type="InterPro" id="IPR032301">
    <property type="entry name" value="DUF4844"/>
</dbReference>
<sequence length="137" mass="15798">MTKTIITILTIFTLAACEPKKIETQKNAMNKFEQFKAKEKFVIDTTTLYPGIGNPKLKPILTEKINNVADSFQTISKTQNPTDEDYQKEIEKGLASFDDIYNDLDTEDRERVCFYFEEIMDIVGLKSSEGKLNDFMY</sequence>
<evidence type="ECO:0008006" key="3">
    <source>
        <dbReference type="Google" id="ProtNLM"/>
    </source>
</evidence>
<comment type="caution">
    <text evidence="1">The sequence shown here is derived from an EMBL/GenBank/DDBJ whole genome shotgun (WGS) entry which is preliminary data.</text>
</comment>
<dbReference type="InterPro" id="IPR038360">
    <property type="entry name" value="DUF4844_sf"/>
</dbReference>
<reference evidence="2" key="1">
    <citation type="submission" date="2013-09" db="EMBL/GenBank/DDBJ databases">
        <authorList>
            <person name="Zeng Z."/>
            <person name="Chen C."/>
        </authorList>
    </citation>
    <scope>NUCLEOTIDE SEQUENCE [LARGE SCALE GENOMIC DNA]</scope>
    <source>
        <strain evidence="2">DK69</strain>
    </source>
</reference>
<accession>A0A0A2MMA2</accession>
<dbReference type="Pfam" id="PF16133">
    <property type="entry name" value="DUF4844"/>
    <property type="match status" value="1"/>
</dbReference>
<dbReference type="Gene3D" id="1.20.1480.40">
    <property type="entry name" value="Uncharacterised protein PF16133, DUF4844"/>
    <property type="match status" value="1"/>
</dbReference>